<reference evidence="3" key="1">
    <citation type="submission" date="2017-04" db="EMBL/GenBank/DDBJ databases">
        <authorList>
            <person name="Varghese N."/>
            <person name="Submissions S."/>
        </authorList>
    </citation>
    <scope>NUCLEOTIDE SEQUENCE [LARGE SCALE GENOMIC DNA]</scope>
    <source>
        <strain evidence="3">RKEM611</strain>
    </source>
</reference>
<accession>A0A1Y6CRQ5</accession>
<organism evidence="2 3">
    <name type="scientific">Pseudobacteriovorax antillogorgiicola</name>
    <dbReference type="NCBI Taxonomy" id="1513793"/>
    <lineage>
        <taxon>Bacteria</taxon>
        <taxon>Pseudomonadati</taxon>
        <taxon>Bdellovibrionota</taxon>
        <taxon>Oligoflexia</taxon>
        <taxon>Oligoflexales</taxon>
        <taxon>Pseudobacteriovoracaceae</taxon>
        <taxon>Pseudobacteriovorax</taxon>
    </lineage>
</organism>
<dbReference type="AlphaFoldDB" id="A0A1Y6CRQ5"/>
<feature type="region of interest" description="Disordered" evidence="1">
    <location>
        <begin position="268"/>
        <end position="319"/>
    </location>
</feature>
<feature type="compositionally biased region" description="Polar residues" evidence="1">
    <location>
        <begin position="295"/>
        <end position="313"/>
    </location>
</feature>
<evidence type="ECO:0000313" key="2">
    <source>
        <dbReference type="EMBL" id="SMF83958.1"/>
    </source>
</evidence>
<protein>
    <submittedName>
        <fullName evidence="2">Uncharacterized protein</fullName>
    </submittedName>
</protein>
<sequence>MNRKQVESIVSFVKYRSIWVHGASSPLGLKLAEILLLLGARVYATDQDLEPLKTLQGKFKSRLVVFQFNRGSQTQIDYYLSKLKDGQVKLLYFFDLQNPRLSQMKDMQVLEPIQIAEIVEQDILGHLKIMEGLKEGFDEDFRYICLVDRHSTSKSESSIHETLQLSYLRLHLLKQIDHELRFFLLRPKQCIETMSEPQRLRLIVQVLTALVKKKPNYYQTRWELPYQLQLILSRVLAWVDAWRPQTQIADAGLADEIDQVIKSAPLEDQDQDNPFLSDSFPTSKTASSREDNTPKETLSTEQEGDQLSTSDNVFASPPLGTKTTLGKAAKLDYSIEGDGVGGRICLLQDPFFPSSYWLPFKDKLIDQGLKVLTLHWDEWSGSKASWYPDVKSELLHIIHDNGWNYYPFHMACHGWSCMPFSKDILELESLLESLILISPMGLHSETSKFERMSRWSSVLGKNVLARSLQQEICPGLDIASTEFWKRMPKRAAKDHYRVIYHLQKHFVAEDCYSQLAKIRVPSLLVMGIQTERYLEPIHPMFKEWNPQTKLVPIQEGHHHTPISHPEELSEAFTHFFEYIINHQIA</sequence>
<dbReference type="SUPFAM" id="SSF53474">
    <property type="entry name" value="alpha/beta-Hydrolases"/>
    <property type="match status" value="1"/>
</dbReference>
<gene>
    <name evidence="2" type="ORF">SAMN06296036_1512</name>
</gene>
<dbReference type="EMBL" id="FWZT01000051">
    <property type="protein sequence ID" value="SMF83958.1"/>
    <property type="molecule type" value="Genomic_DNA"/>
</dbReference>
<evidence type="ECO:0000256" key="1">
    <source>
        <dbReference type="SAM" id="MobiDB-lite"/>
    </source>
</evidence>
<dbReference type="InterPro" id="IPR029058">
    <property type="entry name" value="AB_hydrolase_fold"/>
</dbReference>
<dbReference type="Gene3D" id="3.40.50.1820">
    <property type="entry name" value="alpha/beta hydrolase"/>
    <property type="match status" value="1"/>
</dbReference>
<feature type="compositionally biased region" description="Polar residues" evidence="1">
    <location>
        <begin position="272"/>
        <end position="286"/>
    </location>
</feature>
<dbReference type="InterPro" id="IPR036291">
    <property type="entry name" value="NAD(P)-bd_dom_sf"/>
</dbReference>
<name>A0A1Y6CRQ5_9BACT</name>
<keyword evidence="3" id="KW-1185">Reference proteome</keyword>
<proteinExistence type="predicted"/>
<dbReference type="SUPFAM" id="SSF51735">
    <property type="entry name" value="NAD(P)-binding Rossmann-fold domains"/>
    <property type="match status" value="1"/>
</dbReference>
<dbReference type="RefSeq" id="WP_132326414.1">
    <property type="nucleotide sequence ID" value="NZ_FWZT01000051.1"/>
</dbReference>
<dbReference type="Proteomes" id="UP000192907">
    <property type="component" value="Unassembled WGS sequence"/>
</dbReference>
<evidence type="ECO:0000313" key="3">
    <source>
        <dbReference type="Proteomes" id="UP000192907"/>
    </source>
</evidence>